<gene>
    <name evidence="2" type="ORF">FPW1038_01267</name>
</gene>
<dbReference type="Gene3D" id="1.20.141.10">
    <property type="entry name" value="Chitosanase, subunit A, domain 1"/>
    <property type="match status" value="1"/>
</dbReference>
<reference evidence="3" key="1">
    <citation type="submission" date="2018-03" db="EMBL/GenBank/DDBJ databases">
        <authorList>
            <person name="Batty M. E."/>
            <person name="Batty M E."/>
        </authorList>
    </citation>
    <scope>NUCLEOTIDE SEQUENCE [LARGE SCALE GENOMIC DNA]</scope>
</reference>
<dbReference type="EMBL" id="OOHR01000004">
    <property type="protein sequence ID" value="SPM44720.1"/>
    <property type="molecule type" value="Genomic_DNA"/>
</dbReference>
<organism evidence="2 3">
    <name type="scientific">Orientia tsutsugamushi</name>
    <name type="common">Rickettsia tsutsugamushi</name>
    <dbReference type="NCBI Taxonomy" id="784"/>
    <lineage>
        <taxon>Bacteria</taxon>
        <taxon>Pseudomonadati</taxon>
        <taxon>Pseudomonadota</taxon>
        <taxon>Alphaproteobacteria</taxon>
        <taxon>Rickettsiales</taxon>
        <taxon>Rickettsiaceae</taxon>
        <taxon>Rickettsieae</taxon>
        <taxon>Orientia</taxon>
    </lineage>
</organism>
<sequence>MTLAAINKADLSDLLAALKSEAAGYYRTLAATQPRQAKFLKGWLKRAYA</sequence>
<evidence type="ECO:0000313" key="3">
    <source>
        <dbReference type="Proteomes" id="UP000244889"/>
    </source>
</evidence>
<evidence type="ECO:0000259" key="1">
    <source>
        <dbReference type="Pfam" id="PF09374"/>
    </source>
</evidence>
<evidence type="ECO:0000313" key="2">
    <source>
        <dbReference type="EMBL" id="SPM44720.1"/>
    </source>
</evidence>
<dbReference type="Proteomes" id="UP000244889">
    <property type="component" value="Unassembled WGS sequence"/>
</dbReference>
<dbReference type="InterPro" id="IPR018537">
    <property type="entry name" value="Peptidoglycan-bd_3"/>
</dbReference>
<proteinExistence type="predicted"/>
<dbReference type="Pfam" id="PF09374">
    <property type="entry name" value="PG_binding_3"/>
    <property type="match status" value="1"/>
</dbReference>
<dbReference type="RefSeq" id="WP_108839626.1">
    <property type="nucleotide sequence ID" value="NZ_OOHR01000004.1"/>
</dbReference>
<feature type="domain" description="Peptidoglycan binding" evidence="1">
    <location>
        <begin position="2"/>
        <end position="47"/>
    </location>
</feature>
<dbReference type="SUPFAM" id="SSF53955">
    <property type="entry name" value="Lysozyme-like"/>
    <property type="match status" value="1"/>
</dbReference>
<dbReference type="AlphaFoldDB" id="A0A2R8EZY5"/>
<accession>A0A2R8EZY5</accession>
<name>A0A2R8EZY5_ORITS</name>
<protein>
    <recommendedName>
        <fullName evidence="1">Peptidoglycan binding domain-containing protein</fullName>
    </recommendedName>
</protein>
<dbReference type="InterPro" id="IPR023346">
    <property type="entry name" value="Lysozyme-like_dom_sf"/>
</dbReference>